<dbReference type="Gene3D" id="3.40.1350.10">
    <property type="match status" value="1"/>
</dbReference>
<keyword evidence="2" id="KW-1185">Reference proteome</keyword>
<proteinExistence type="predicted"/>
<evidence type="ECO:0000313" key="1">
    <source>
        <dbReference type="EMBL" id="GBF44484.1"/>
    </source>
</evidence>
<sequence length="134" mass="15300">MKTEKSILSAPSEAKEHSALVHLLGVVYPNLKFRVGMEAGQRNPLFAKRQGVTSGWSDFHFPYARKGKIGLWIELKKVDEKLFKADGITPKDNRIKNQIETGFFLASQNHEFHFAFGAQEAFKIIQNYFSEEKP</sequence>
<comment type="caution">
    <text evidence="1">The sequence shown here is derived from an EMBL/GenBank/DDBJ whole genome shotgun (WGS) entry which is preliminary data.</text>
</comment>
<dbReference type="InterPro" id="IPR011856">
    <property type="entry name" value="tRNA_endonuc-like_dom_sf"/>
</dbReference>
<evidence type="ECO:0008006" key="3">
    <source>
        <dbReference type="Google" id="ProtNLM"/>
    </source>
</evidence>
<organism evidence="1 2">
    <name type="scientific">Leptospira ellinghausenii</name>
    <dbReference type="NCBI Taxonomy" id="1917822"/>
    <lineage>
        <taxon>Bacteria</taxon>
        <taxon>Pseudomonadati</taxon>
        <taxon>Spirochaetota</taxon>
        <taxon>Spirochaetia</taxon>
        <taxon>Leptospirales</taxon>
        <taxon>Leptospiraceae</taxon>
        <taxon>Leptospira</taxon>
    </lineage>
</organism>
<protein>
    <recommendedName>
        <fullName evidence="3">VRR-NUC domain-containing protein</fullName>
    </recommendedName>
</protein>
<dbReference type="EMBL" id="BFAZ01000013">
    <property type="protein sequence ID" value="GBF44484.1"/>
    <property type="molecule type" value="Genomic_DNA"/>
</dbReference>
<dbReference type="AlphaFoldDB" id="A0A2P2DIQ6"/>
<dbReference type="GO" id="GO:0003676">
    <property type="term" value="F:nucleic acid binding"/>
    <property type="evidence" value="ECO:0007669"/>
    <property type="project" value="InterPro"/>
</dbReference>
<accession>A0A2P2DIQ6</accession>
<name>A0A2P2DIQ6_9LEPT</name>
<gene>
    <name evidence="1" type="ORF">LPTSP2_37870</name>
</gene>
<reference evidence="2" key="1">
    <citation type="journal article" date="2019" name="Microbiol. Immunol.">
        <title>Molecular and phenotypic characterization of Leptospira johnsonii sp. nov., Leptospira ellinghausenii sp. nov. and Leptospira ryugenii sp. nov. isolated from soil and water in Japan.</title>
        <authorList>
            <person name="Masuzawa T."/>
            <person name="Saito M."/>
            <person name="Nakao R."/>
            <person name="Nikaido Y."/>
            <person name="Matsumoto M."/>
            <person name="Ogawa M."/>
            <person name="Yokoyama M."/>
            <person name="Hidaka Y."/>
            <person name="Tomita J."/>
            <person name="Sakakibara K."/>
            <person name="Suzuki K."/>
            <person name="Yasuda S."/>
            <person name="Sato H."/>
            <person name="Yamaguchi M."/>
            <person name="Yoshida S.I."/>
            <person name="Koizumi N."/>
            <person name="Kawamura Y."/>
        </authorList>
    </citation>
    <scope>NUCLEOTIDE SEQUENCE [LARGE SCALE GENOMIC DNA]</scope>
    <source>
        <strain evidence="2">E18</strain>
    </source>
</reference>
<dbReference type="Proteomes" id="UP000245206">
    <property type="component" value="Unassembled WGS sequence"/>
</dbReference>
<evidence type="ECO:0000313" key="2">
    <source>
        <dbReference type="Proteomes" id="UP000245206"/>
    </source>
</evidence>